<proteinExistence type="predicted"/>
<name>A0A5B7FIM8_PORTR</name>
<dbReference type="Proteomes" id="UP000324222">
    <property type="component" value="Unassembled WGS sequence"/>
</dbReference>
<evidence type="ECO:0000313" key="3">
    <source>
        <dbReference type="Proteomes" id="UP000324222"/>
    </source>
</evidence>
<protein>
    <recommendedName>
        <fullName evidence="4">Transmembrane protein</fullName>
    </recommendedName>
</protein>
<dbReference type="AlphaFoldDB" id="A0A5B7FIM8"/>
<sequence length="67" mass="7190">MTCGDGGRVGGGVVMMVVVAVVVVVVVIVGMYISLSKILTVLSLLEKEDQNSEILSIKWHIMVWETG</sequence>
<dbReference type="EMBL" id="VSRR010006219">
    <property type="protein sequence ID" value="MPC44304.1"/>
    <property type="molecule type" value="Genomic_DNA"/>
</dbReference>
<keyword evidence="3" id="KW-1185">Reference proteome</keyword>
<evidence type="ECO:0000313" key="2">
    <source>
        <dbReference type="EMBL" id="MPC44304.1"/>
    </source>
</evidence>
<organism evidence="2 3">
    <name type="scientific">Portunus trituberculatus</name>
    <name type="common">Swimming crab</name>
    <name type="synonym">Neptunus trituberculatus</name>
    <dbReference type="NCBI Taxonomy" id="210409"/>
    <lineage>
        <taxon>Eukaryota</taxon>
        <taxon>Metazoa</taxon>
        <taxon>Ecdysozoa</taxon>
        <taxon>Arthropoda</taxon>
        <taxon>Crustacea</taxon>
        <taxon>Multicrustacea</taxon>
        <taxon>Malacostraca</taxon>
        <taxon>Eumalacostraca</taxon>
        <taxon>Eucarida</taxon>
        <taxon>Decapoda</taxon>
        <taxon>Pleocyemata</taxon>
        <taxon>Brachyura</taxon>
        <taxon>Eubrachyura</taxon>
        <taxon>Portunoidea</taxon>
        <taxon>Portunidae</taxon>
        <taxon>Portuninae</taxon>
        <taxon>Portunus</taxon>
    </lineage>
</organism>
<reference evidence="2 3" key="1">
    <citation type="submission" date="2019-05" db="EMBL/GenBank/DDBJ databases">
        <title>Another draft genome of Portunus trituberculatus and its Hox gene families provides insights of decapod evolution.</title>
        <authorList>
            <person name="Jeong J.-H."/>
            <person name="Song I."/>
            <person name="Kim S."/>
            <person name="Choi T."/>
            <person name="Kim D."/>
            <person name="Ryu S."/>
            <person name="Kim W."/>
        </authorList>
    </citation>
    <scope>NUCLEOTIDE SEQUENCE [LARGE SCALE GENOMIC DNA]</scope>
    <source>
        <tissue evidence="2">Muscle</tissue>
    </source>
</reference>
<feature type="transmembrane region" description="Helical" evidence="1">
    <location>
        <begin position="12"/>
        <end position="35"/>
    </location>
</feature>
<comment type="caution">
    <text evidence="2">The sequence shown here is derived from an EMBL/GenBank/DDBJ whole genome shotgun (WGS) entry which is preliminary data.</text>
</comment>
<evidence type="ECO:0008006" key="4">
    <source>
        <dbReference type="Google" id="ProtNLM"/>
    </source>
</evidence>
<evidence type="ECO:0000256" key="1">
    <source>
        <dbReference type="SAM" id="Phobius"/>
    </source>
</evidence>
<accession>A0A5B7FIM8</accession>
<keyword evidence="1" id="KW-1133">Transmembrane helix</keyword>
<gene>
    <name evidence="2" type="ORF">E2C01_037976</name>
</gene>
<keyword evidence="1" id="KW-0812">Transmembrane</keyword>
<keyword evidence="1" id="KW-0472">Membrane</keyword>